<name>A0A2T3A1S2_9PEZI</name>
<feature type="compositionally biased region" description="Polar residues" evidence="1">
    <location>
        <begin position="544"/>
        <end position="560"/>
    </location>
</feature>
<accession>A0A2T3A1S2</accession>
<gene>
    <name evidence="2" type="ORF">BD289DRAFT_484497</name>
</gene>
<organism evidence="2 3">
    <name type="scientific">Coniella lustricola</name>
    <dbReference type="NCBI Taxonomy" id="2025994"/>
    <lineage>
        <taxon>Eukaryota</taxon>
        <taxon>Fungi</taxon>
        <taxon>Dikarya</taxon>
        <taxon>Ascomycota</taxon>
        <taxon>Pezizomycotina</taxon>
        <taxon>Sordariomycetes</taxon>
        <taxon>Sordariomycetidae</taxon>
        <taxon>Diaporthales</taxon>
        <taxon>Schizoparmaceae</taxon>
        <taxon>Coniella</taxon>
    </lineage>
</organism>
<dbReference type="OrthoDB" id="5417628at2759"/>
<dbReference type="Proteomes" id="UP000241462">
    <property type="component" value="Unassembled WGS sequence"/>
</dbReference>
<protein>
    <submittedName>
        <fullName evidence="2">Uncharacterized protein</fullName>
    </submittedName>
</protein>
<dbReference type="InParanoid" id="A0A2T3A1S2"/>
<reference evidence="2 3" key="1">
    <citation type="journal article" date="2018" name="Mycol. Prog.">
        <title>Coniella lustricola, a new species from submerged detritus.</title>
        <authorList>
            <person name="Raudabaugh D.B."/>
            <person name="Iturriaga T."/>
            <person name="Carver A."/>
            <person name="Mondo S."/>
            <person name="Pangilinan J."/>
            <person name="Lipzen A."/>
            <person name="He G."/>
            <person name="Amirebrahimi M."/>
            <person name="Grigoriev I.V."/>
            <person name="Miller A.N."/>
        </authorList>
    </citation>
    <scope>NUCLEOTIDE SEQUENCE [LARGE SCALE GENOMIC DNA]</scope>
    <source>
        <strain evidence="2 3">B22-T-1</strain>
    </source>
</reference>
<sequence>MRYDDWDVLLFPSNSDERVPFKEFSVNCHVVADAESPHGRTSLGLPVMTCFVPSLQPGSPFHISIHCWGTPTISQYALTYSKFPALVKLEARIMIDGRMVASTSFDPVGDWPHLISASSVINLHGEREPLKFPSFRRELLHQNHWNPGDDLGRIKVIISEGFPRDSSSNPIERIKNVAVFSFQHAPMDILENNGIAWPNPRMWHCPQNDPVLPVPTYHPEDGADSHLHSPRHASTTACGMGSGLTSALPMSISGSFAAHPAASIMQQSSASSGSDFVDPFSEVAYQEWVNSLGLPQQMLGPDATTRNISKGSDSSSIAPDMSAFLSSNMIQNLGSDFMSFSSHGLDEYGLTQPLKVPSSTPNSLFGTNAAAVGRKGHAVARQAMSGDFSNSLTHSLLNQPYPMSVTSKHVLPQQVPLPASEVKSRKENRHVISASSVHSPSLTASPSIEAQIRKFSLPANVFGVIGTERDASGSSYTSCTSAGVFGAPITTQGTPTQSLARKTANILEVENEQATMRNSSFNPASITAIDEEDEPSRISPRSRIPTNRCKSVETPLQNDG</sequence>
<evidence type="ECO:0000256" key="1">
    <source>
        <dbReference type="SAM" id="MobiDB-lite"/>
    </source>
</evidence>
<proteinExistence type="predicted"/>
<feature type="compositionally biased region" description="Polar residues" evidence="1">
    <location>
        <begin position="515"/>
        <end position="525"/>
    </location>
</feature>
<dbReference type="EMBL" id="KZ678506">
    <property type="protein sequence ID" value="PSR81298.1"/>
    <property type="molecule type" value="Genomic_DNA"/>
</dbReference>
<feature type="region of interest" description="Disordered" evidence="1">
    <location>
        <begin position="515"/>
        <end position="560"/>
    </location>
</feature>
<evidence type="ECO:0000313" key="2">
    <source>
        <dbReference type="EMBL" id="PSR81298.1"/>
    </source>
</evidence>
<evidence type="ECO:0000313" key="3">
    <source>
        <dbReference type="Proteomes" id="UP000241462"/>
    </source>
</evidence>
<dbReference type="STRING" id="2025994.A0A2T3A1S2"/>
<dbReference type="AlphaFoldDB" id="A0A2T3A1S2"/>
<keyword evidence="3" id="KW-1185">Reference proteome</keyword>